<evidence type="ECO:0000313" key="3">
    <source>
        <dbReference type="Proteomes" id="UP001633002"/>
    </source>
</evidence>
<feature type="region of interest" description="Disordered" evidence="1">
    <location>
        <begin position="76"/>
        <end position="97"/>
    </location>
</feature>
<evidence type="ECO:0008006" key="4">
    <source>
        <dbReference type="Google" id="ProtNLM"/>
    </source>
</evidence>
<feature type="compositionally biased region" description="Basic and acidic residues" evidence="1">
    <location>
        <begin position="289"/>
        <end position="300"/>
    </location>
</feature>
<dbReference type="AlphaFoldDB" id="A0ABD3GST9"/>
<gene>
    <name evidence="2" type="ORF">R1sor_024697</name>
</gene>
<proteinExistence type="predicted"/>
<protein>
    <recommendedName>
        <fullName evidence="4">DDE Tnp4 domain-containing protein</fullName>
    </recommendedName>
</protein>
<dbReference type="Proteomes" id="UP001633002">
    <property type="component" value="Unassembled WGS sequence"/>
</dbReference>
<reference evidence="2 3" key="1">
    <citation type="submission" date="2024-09" db="EMBL/GenBank/DDBJ databases">
        <title>Chromosome-scale assembly of Riccia sorocarpa.</title>
        <authorList>
            <person name="Paukszto L."/>
        </authorList>
    </citation>
    <scope>NUCLEOTIDE SEQUENCE [LARGE SCALE GENOMIC DNA]</scope>
    <source>
        <strain evidence="2">LP-2024</strain>
        <tissue evidence="2">Aerial parts of the thallus</tissue>
    </source>
</reference>
<evidence type="ECO:0000256" key="1">
    <source>
        <dbReference type="SAM" id="MobiDB-lite"/>
    </source>
</evidence>
<name>A0ABD3GST9_9MARC</name>
<comment type="caution">
    <text evidence="2">The sequence shown here is derived from an EMBL/GenBank/DDBJ whole genome shotgun (WGS) entry which is preliminary data.</text>
</comment>
<sequence length="423" mass="47662">MDKVGFNTCVAHARVGNEHCIGILKARWHSLKEIRTQLRNPAENAYVIRWMRCFIILHNFLIWRRDEWSEDDHPIEVEREDDLGPPPQGARQCSRRGLERRQAVQRGGALTFRAVYRGGRRELHQVEVDIEEGGSAIYHRSSAGSMTTAVREFVLNWDERTQSNTVGSREIPLTIDTMREYFLLPEGLNPPRSARHYDELSDWVPEWSKTTKTWTCGIVDDEDIVLSDSDKSVEEATPPRSASPPPVQVVSSSTSPDRVQDPSSSSPEHVRNSSPNSPERVVASSSSSPDRRHLSQDPKDIPSTSSPGSTRQASLRSPDRQHSHESSPGGRLVHLVTTPLAVGHQAARTARNRLIMNLWLGLDRPWCRIRHQMTMKKGPLKGLLKALRSWVQQTSPRQRRVSDPCCTGALLNLKRSDLPGQTA</sequence>
<feature type="region of interest" description="Disordered" evidence="1">
    <location>
        <begin position="229"/>
        <end position="332"/>
    </location>
</feature>
<feature type="compositionally biased region" description="Polar residues" evidence="1">
    <location>
        <begin position="302"/>
        <end position="315"/>
    </location>
</feature>
<accession>A0ABD3GST9</accession>
<organism evidence="2 3">
    <name type="scientific">Riccia sorocarpa</name>
    <dbReference type="NCBI Taxonomy" id="122646"/>
    <lineage>
        <taxon>Eukaryota</taxon>
        <taxon>Viridiplantae</taxon>
        <taxon>Streptophyta</taxon>
        <taxon>Embryophyta</taxon>
        <taxon>Marchantiophyta</taxon>
        <taxon>Marchantiopsida</taxon>
        <taxon>Marchantiidae</taxon>
        <taxon>Marchantiales</taxon>
        <taxon>Ricciaceae</taxon>
        <taxon>Riccia</taxon>
    </lineage>
</organism>
<evidence type="ECO:0000313" key="2">
    <source>
        <dbReference type="EMBL" id="KAL3681741.1"/>
    </source>
</evidence>
<dbReference type="EMBL" id="JBJQOH010000007">
    <property type="protein sequence ID" value="KAL3681741.1"/>
    <property type="molecule type" value="Genomic_DNA"/>
</dbReference>
<feature type="compositionally biased region" description="Polar residues" evidence="1">
    <location>
        <begin position="261"/>
        <end position="277"/>
    </location>
</feature>
<keyword evidence="3" id="KW-1185">Reference proteome</keyword>